<dbReference type="AlphaFoldDB" id="A0A4Y9ZX69"/>
<proteinExistence type="predicted"/>
<dbReference type="Proteomes" id="UP000298061">
    <property type="component" value="Unassembled WGS sequence"/>
</dbReference>
<comment type="caution">
    <text evidence="1">The sequence shown here is derived from an EMBL/GenBank/DDBJ whole genome shotgun (WGS) entry which is preliminary data.</text>
</comment>
<organism evidence="1 2">
    <name type="scientific">Hericium alpestre</name>
    <dbReference type="NCBI Taxonomy" id="135208"/>
    <lineage>
        <taxon>Eukaryota</taxon>
        <taxon>Fungi</taxon>
        <taxon>Dikarya</taxon>
        <taxon>Basidiomycota</taxon>
        <taxon>Agaricomycotina</taxon>
        <taxon>Agaricomycetes</taxon>
        <taxon>Russulales</taxon>
        <taxon>Hericiaceae</taxon>
        <taxon>Hericium</taxon>
    </lineage>
</organism>
<evidence type="ECO:0000313" key="2">
    <source>
        <dbReference type="Proteomes" id="UP000298061"/>
    </source>
</evidence>
<dbReference type="EMBL" id="SFCI01000618">
    <property type="protein sequence ID" value="TFY78770.1"/>
    <property type="molecule type" value="Genomic_DNA"/>
</dbReference>
<protein>
    <submittedName>
        <fullName evidence="1">Uncharacterized protein</fullName>
    </submittedName>
</protein>
<dbReference type="STRING" id="135208.A0A4Y9ZX69"/>
<keyword evidence="2" id="KW-1185">Reference proteome</keyword>
<accession>A0A4Y9ZX69</accession>
<dbReference type="OrthoDB" id="3052721at2759"/>
<sequence length="685" mass="77012">MHCAIIEGGVAAKIQIADEIRKTQSLTISGDGTSLKNVHFESAFLTYTVLPADGDHSPSDPLAITNKLQLRAMPVLMVPNHMSQEQLNGWKYRFVEMADIYNWSPVGIDNPLSLDEILDKIKGMISDHANDQKHLATLFEKWKLDVDREARGRQAVMSMSAAEQLKFCLYAMELNLADVGGYANWEALSEAEKKHRSEEAYRQAIHELGEHHFASLTRGDQRWSNLFLWAGCGMHKEMNSVKWGARSMERFWSGSQVRELGAVAPIPLFNKENAAVIADEMASTSKTRAEQQTSHGGMKTTALAGAIFRNKYEKKGQQDNFQWFFTSVLGYMVQFPDTSNTRFGSHCDAASELLVHLTIFIEFLNLIRNAKDKGLFTHMELNVYNALHDPSTLTELATLSLYSQAISHPYMGFVRGSASRNAMDLGSYHKAVVAHCKKLAANPELLLNLGSPSETTLDGGNWERPEAVYAVRCLYQEGKLPFLKDVLMAFFEGAVESWGRFMTEFAPGGRIDQATPEERKAAFVRLTNNHNEGRLGKWVTAKRKAPSLSLDVWNAKTMHKDNHTDEWLSSNTTPALDQFLAQEARLQDSTGTMCAQHARHVQEQHERVARNKERRRKAAVNRVACAEKLSAYTPTWTLLIGQHSVMTETSRRCFPGFTPHPGSMSCKFRPALRSLEWARMAGSWH</sequence>
<evidence type="ECO:0000313" key="1">
    <source>
        <dbReference type="EMBL" id="TFY78770.1"/>
    </source>
</evidence>
<name>A0A4Y9ZX69_9AGAM</name>
<reference evidence="1 2" key="1">
    <citation type="submission" date="2019-02" db="EMBL/GenBank/DDBJ databases">
        <title>Genome sequencing of the rare red list fungi Hericium alpestre (H. flagellum).</title>
        <authorList>
            <person name="Buettner E."/>
            <person name="Kellner H."/>
        </authorList>
    </citation>
    <scope>NUCLEOTIDE SEQUENCE [LARGE SCALE GENOMIC DNA]</scope>
    <source>
        <strain evidence="1 2">DSM 108284</strain>
    </source>
</reference>
<gene>
    <name evidence="1" type="ORF">EWM64_g5238</name>
</gene>